<proteinExistence type="predicted"/>
<evidence type="ECO:0000256" key="3">
    <source>
        <dbReference type="SAM" id="MobiDB-lite"/>
    </source>
</evidence>
<dbReference type="InterPro" id="IPR015915">
    <property type="entry name" value="Kelch-typ_b-propeller"/>
</dbReference>
<dbReference type="AlphaFoldDB" id="A0A8X7TB55"/>
<feature type="compositionally biased region" description="Polar residues" evidence="3">
    <location>
        <begin position="621"/>
        <end position="647"/>
    </location>
</feature>
<protein>
    <submittedName>
        <fullName evidence="5">Galactose oxidase, central domain family protein</fullName>
    </submittedName>
</protein>
<feature type="region of interest" description="Disordered" evidence="3">
    <location>
        <begin position="621"/>
        <end position="649"/>
    </location>
</feature>
<reference evidence="5" key="1">
    <citation type="submission" date="2020-03" db="EMBL/GenBank/DDBJ databases">
        <title>FDA dAtabase for Regulatory Grade micrObial Sequences (FDA-ARGOS): Supporting development and validation of Infectious Disease Dx tests.</title>
        <authorList>
            <person name="Campos J."/>
            <person name="Goldberg B."/>
            <person name="Tallon L."/>
            <person name="Sadzewicz L."/>
            <person name="Vavikolanu K."/>
            <person name="Mehta A."/>
            <person name="Aluvathingal J."/>
            <person name="Nadendla S."/>
            <person name="Nandy P."/>
            <person name="Geyer C."/>
            <person name="Yan Y."/>
            <person name="Sichtig H."/>
        </authorList>
    </citation>
    <scope>NUCLEOTIDE SEQUENCE [LARGE SCALE GENOMIC DNA]</scope>
    <source>
        <strain evidence="5">FDAARGOS_652</strain>
    </source>
</reference>
<evidence type="ECO:0000256" key="2">
    <source>
        <dbReference type="ARBA" id="ARBA00022737"/>
    </source>
</evidence>
<sequence length="666" mass="74691">MVDSQPSAKSISLPSLGGSQKTAVSLHQAKGAIPSHNLKSTIVACSGTPYVFLYGGFDENDALDSNVYLLNTDSMEWEIDSKLDGLYREGHSAVYLNNGNILIFGGLPFDDEITLSGTVSGVTSDGEMRKDSLMMIYNIFDKKWIGPPDFALTNAPSSRARHACCLTPDGTKFFVSGGLVKTSVLSDLYCYDLASGTWSGPFEFEPRFDHTIIYHNDRIYCFGGLNGDMNHVKTVTFYSLKTQSKCEVSVSSLTTANFSSLSYDLFILENGKDSETCLFVNLPAWNTAGGVDIASLNLTDFEVQVLFEQLDFSKFVKKVERNGRYLWNCAFMNHNGTLYLLGNKKRQFSHFLGGPLASNGLENEDEAVRENDWIEEEQDSVVSGGKLTHVLEVDMGSFGFSSHQSSNLTSDLERLFESHLFADFEITSLGEENDKRNFENQVAYNTKSLSVHKSILSARWPHFYRMISAGMNETLESKVFIPEPFYRVKAMVYYLYVGKLEPDEQLKIHDYSALVVLANMYELSEFRNMVLSRLVSLFEQYKNWFKNDEDSISELLRIWKDLSISNEQVLLSKVISFIKEKWGIITRSKSFILLSKDDIVKLCQDCTDDDNVASQSNTAAIKSPSRISLHSTETTSPDTPGRRTNSPFVIDSPAAQTHFQYSGSIF</sequence>
<dbReference type="PANTHER" id="PTHR46093:SF16">
    <property type="entry name" value="MULTIPLE EGF-LIKE-DOMAINS 8"/>
    <property type="match status" value="1"/>
</dbReference>
<organism evidence="5 6">
    <name type="scientific">Candida parapsilosis</name>
    <name type="common">Yeast</name>
    <dbReference type="NCBI Taxonomy" id="5480"/>
    <lineage>
        <taxon>Eukaryota</taxon>
        <taxon>Fungi</taxon>
        <taxon>Dikarya</taxon>
        <taxon>Ascomycota</taxon>
        <taxon>Saccharomycotina</taxon>
        <taxon>Pichiomycetes</taxon>
        <taxon>Debaryomycetaceae</taxon>
        <taxon>Candida/Lodderomyces clade</taxon>
        <taxon>Candida</taxon>
    </lineage>
</organism>
<name>A0A8X7TB55_CANPA</name>
<gene>
    <name evidence="5" type="ORF">FOB60_004155</name>
</gene>
<feature type="domain" description="BTB" evidence="4">
    <location>
        <begin position="438"/>
        <end position="504"/>
    </location>
</feature>
<evidence type="ECO:0000256" key="1">
    <source>
        <dbReference type="ARBA" id="ARBA00022441"/>
    </source>
</evidence>
<dbReference type="SUPFAM" id="SSF117281">
    <property type="entry name" value="Kelch motif"/>
    <property type="match status" value="1"/>
</dbReference>
<dbReference type="PANTHER" id="PTHR46093">
    <property type="entry name" value="ACYL-COA-BINDING DOMAIN-CONTAINING PROTEIN 5"/>
    <property type="match status" value="1"/>
</dbReference>
<keyword evidence="1" id="KW-0880">Kelch repeat</keyword>
<dbReference type="Proteomes" id="UP000590412">
    <property type="component" value="Unassembled WGS sequence"/>
</dbReference>
<evidence type="ECO:0000259" key="4">
    <source>
        <dbReference type="PROSITE" id="PS50097"/>
    </source>
</evidence>
<dbReference type="InterPro" id="IPR000210">
    <property type="entry name" value="BTB/POZ_dom"/>
</dbReference>
<evidence type="ECO:0000313" key="6">
    <source>
        <dbReference type="Proteomes" id="UP000590412"/>
    </source>
</evidence>
<dbReference type="InterPro" id="IPR011333">
    <property type="entry name" value="SKP1/BTB/POZ_sf"/>
</dbReference>
<dbReference type="EMBL" id="JABWAB010000006">
    <property type="protein sequence ID" value="KAF6048771.1"/>
    <property type="molecule type" value="Genomic_DNA"/>
</dbReference>
<dbReference type="SUPFAM" id="SSF54695">
    <property type="entry name" value="POZ domain"/>
    <property type="match status" value="1"/>
</dbReference>
<dbReference type="PROSITE" id="PS50097">
    <property type="entry name" value="BTB"/>
    <property type="match status" value="1"/>
</dbReference>
<comment type="caution">
    <text evidence="5">The sequence shown here is derived from an EMBL/GenBank/DDBJ whole genome shotgun (WGS) entry which is preliminary data.</text>
</comment>
<keyword evidence="2" id="KW-0677">Repeat</keyword>
<dbReference type="OrthoDB" id="432528at2759"/>
<accession>A0A8X7TB55</accession>
<dbReference type="Gene3D" id="2.120.10.80">
    <property type="entry name" value="Kelch-type beta propeller"/>
    <property type="match status" value="1"/>
</dbReference>
<dbReference type="Pfam" id="PF24681">
    <property type="entry name" value="Kelch_KLHDC2_KLHL20_DRC7"/>
    <property type="match status" value="1"/>
</dbReference>
<evidence type="ECO:0000313" key="5">
    <source>
        <dbReference type="EMBL" id="KAF6048771.1"/>
    </source>
</evidence>
<dbReference type="Pfam" id="PF00651">
    <property type="entry name" value="BTB"/>
    <property type="match status" value="1"/>
</dbReference>
<dbReference type="Gene3D" id="3.30.710.10">
    <property type="entry name" value="Potassium Channel Kv1.1, Chain A"/>
    <property type="match status" value="1"/>
</dbReference>